<comment type="caution">
    <text evidence="2">The sequence shown here is derived from an EMBL/GenBank/DDBJ whole genome shotgun (WGS) entry which is preliminary data.</text>
</comment>
<keyword evidence="1" id="KW-0812">Transmembrane</keyword>
<protein>
    <submittedName>
        <fullName evidence="2">Uncharacterized protein DUF2752</fullName>
    </submittedName>
</protein>
<organism evidence="2 3">
    <name type="scientific">Intestinimonas butyriciproducens</name>
    <dbReference type="NCBI Taxonomy" id="1297617"/>
    <lineage>
        <taxon>Bacteria</taxon>
        <taxon>Bacillati</taxon>
        <taxon>Bacillota</taxon>
        <taxon>Clostridia</taxon>
        <taxon>Eubacteriales</taxon>
        <taxon>Intestinimonas</taxon>
    </lineage>
</organism>
<proteinExistence type="predicted"/>
<dbReference type="OrthoDB" id="9815897at2"/>
<feature type="transmembrane region" description="Helical" evidence="1">
    <location>
        <begin position="71"/>
        <end position="92"/>
    </location>
</feature>
<dbReference type="RefSeq" id="WP_075705310.1">
    <property type="nucleotide sequence ID" value="NZ_CAUFHD010000006.1"/>
</dbReference>
<feature type="transmembrane region" description="Helical" evidence="1">
    <location>
        <begin position="104"/>
        <end position="122"/>
    </location>
</feature>
<dbReference type="Pfam" id="PF10825">
    <property type="entry name" value="DUF2752"/>
    <property type="match status" value="1"/>
</dbReference>
<accession>A0A2U1BIQ8</accession>
<reference evidence="2 3" key="1">
    <citation type="submission" date="2018-04" db="EMBL/GenBank/DDBJ databases">
        <title>Genomic Encyclopedia of Type Strains, Phase IV (KMG-IV): sequencing the most valuable type-strain genomes for metagenomic binning, comparative biology and taxonomic classification.</title>
        <authorList>
            <person name="Goeker M."/>
        </authorList>
    </citation>
    <scope>NUCLEOTIDE SEQUENCE [LARGE SCALE GENOMIC DNA]</scope>
    <source>
        <strain evidence="2 3">DSM 26588</strain>
    </source>
</reference>
<dbReference type="AlphaFoldDB" id="A0A2U1BIQ8"/>
<keyword evidence="1" id="KW-0472">Membrane</keyword>
<gene>
    <name evidence="2" type="ORF">C7373_10621</name>
</gene>
<dbReference type="GeneID" id="93228328"/>
<feature type="transmembrane region" description="Helical" evidence="1">
    <location>
        <begin position="12"/>
        <end position="33"/>
    </location>
</feature>
<dbReference type="InterPro" id="IPR021215">
    <property type="entry name" value="DUF2752"/>
</dbReference>
<keyword evidence="1" id="KW-1133">Transmembrane helix</keyword>
<sequence>MPSRRNELLRRAGLVLGIGLAYALFCGLTGWYLPCPFHAVTGLWCPGCGVSRMCMALLRLDLPAAWRWNPALMVLTVPLGILLARLAGAYVRQGRTRPTRAEQAVIWAMAAFLLVFGVLRNLPGMEALAPG</sequence>
<evidence type="ECO:0000256" key="1">
    <source>
        <dbReference type="SAM" id="Phobius"/>
    </source>
</evidence>
<evidence type="ECO:0000313" key="3">
    <source>
        <dbReference type="Proteomes" id="UP000245778"/>
    </source>
</evidence>
<name>A0A2U1BIQ8_9FIRM</name>
<dbReference type="Proteomes" id="UP000245778">
    <property type="component" value="Unassembled WGS sequence"/>
</dbReference>
<dbReference type="EMBL" id="QEKK01000006">
    <property type="protein sequence ID" value="PVY48516.1"/>
    <property type="molecule type" value="Genomic_DNA"/>
</dbReference>
<evidence type="ECO:0000313" key="2">
    <source>
        <dbReference type="EMBL" id="PVY48516.1"/>
    </source>
</evidence>